<protein>
    <recommendedName>
        <fullName evidence="9">NlpC/P60 domain-containing protein</fullName>
    </recommendedName>
</protein>
<feature type="chain" id="PRO_5001947614" description="NlpC/P60 domain-containing protein" evidence="8">
    <location>
        <begin position="30"/>
        <end position="414"/>
    </location>
</feature>
<evidence type="ECO:0000259" key="9">
    <source>
        <dbReference type="PROSITE" id="PS51935"/>
    </source>
</evidence>
<sequence>MNFIEKHTKKVALILCLATAGTAVTTVYAATNADGWHGTGADRIYKEEGAVKTSSWLFDESGSFYLDADGHPIISEWKTINGSVYYFDSEGHRLNGKQVIDGHEYQFQKSGVLLTGWNQTKTSYYSEFGEKLNGLQTIDEKQYLFDKDGNIVSGWQTVDGKKLYFKKDGSLATAKTEIDGKTYNFSSDGSLQSGWVKKDGEKYYYDKYGFMTKGWKTIDGKKYYFNRKGQAATSTKYAGYKFDKNGVAKKIKEKKKEETTESNENVQSTRTTGNSSAAASSSSSSSSANLNPAGSGSNSSAAGIAASMVGSPYVWGGSSPAGFDCSGLTSYAYAQAGISIPRTAGGQASVGSAVSYGNMQPGDLIVWSGGAHVSIYVGGGQMVHATNPSTGVITSSVSFWSNNSGQSITAIRRP</sequence>
<feature type="compositionally biased region" description="Polar residues" evidence="7">
    <location>
        <begin position="262"/>
        <end position="272"/>
    </location>
</feature>
<dbReference type="PROSITE" id="PS51935">
    <property type="entry name" value="NLPC_P60"/>
    <property type="match status" value="1"/>
</dbReference>
<name>A0A099ICB4_CLOIN</name>
<evidence type="ECO:0000256" key="5">
    <source>
        <dbReference type="ARBA" id="ARBA00022807"/>
    </source>
</evidence>
<dbReference type="Gene3D" id="3.90.1720.10">
    <property type="entry name" value="endopeptidase domain like (from Nostoc punctiforme)"/>
    <property type="match status" value="1"/>
</dbReference>
<dbReference type="SUPFAM" id="SSF69360">
    <property type="entry name" value="Cell wall binding repeat"/>
    <property type="match status" value="1"/>
</dbReference>
<dbReference type="Proteomes" id="UP000030008">
    <property type="component" value="Unassembled WGS sequence"/>
</dbReference>
<accession>A0A099ICB4</accession>
<evidence type="ECO:0000256" key="2">
    <source>
        <dbReference type="ARBA" id="ARBA00022670"/>
    </source>
</evidence>
<keyword evidence="3" id="KW-0677">Repeat</keyword>
<evidence type="ECO:0000256" key="7">
    <source>
        <dbReference type="SAM" id="MobiDB-lite"/>
    </source>
</evidence>
<dbReference type="InterPro" id="IPR000064">
    <property type="entry name" value="NLP_P60_dom"/>
</dbReference>
<reference evidence="10 11" key="1">
    <citation type="submission" date="2014-08" db="EMBL/GenBank/DDBJ databases">
        <title>Clostridium innocuum, an unnegligible vancomycin-resistant pathogen causing extra-intestinal infections.</title>
        <authorList>
            <person name="Feng Y."/>
            <person name="Chiu C.-H."/>
        </authorList>
    </citation>
    <scope>NUCLEOTIDE SEQUENCE [LARGE SCALE GENOMIC DNA]</scope>
    <source>
        <strain evidence="10 11">AN88</strain>
    </source>
</reference>
<evidence type="ECO:0000256" key="6">
    <source>
        <dbReference type="PROSITE-ProRule" id="PRU00591"/>
    </source>
</evidence>
<feature type="repeat" description="Cell wall-binding" evidence="6">
    <location>
        <begin position="212"/>
        <end position="231"/>
    </location>
</feature>
<dbReference type="SUPFAM" id="SSF54001">
    <property type="entry name" value="Cysteine proteinases"/>
    <property type="match status" value="1"/>
</dbReference>
<evidence type="ECO:0000256" key="1">
    <source>
        <dbReference type="ARBA" id="ARBA00007074"/>
    </source>
</evidence>
<feature type="domain" description="NlpC/P60" evidence="9">
    <location>
        <begin position="295"/>
        <end position="414"/>
    </location>
</feature>
<dbReference type="Pfam" id="PF01473">
    <property type="entry name" value="Choline_bind_1"/>
    <property type="match status" value="2"/>
</dbReference>
<dbReference type="PANTHER" id="PTHR47359">
    <property type="entry name" value="PEPTIDOGLYCAN DL-ENDOPEPTIDASE CWLO"/>
    <property type="match status" value="1"/>
</dbReference>
<proteinExistence type="inferred from homology"/>
<feature type="signal peptide" evidence="8">
    <location>
        <begin position="1"/>
        <end position="29"/>
    </location>
</feature>
<dbReference type="InterPro" id="IPR038765">
    <property type="entry name" value="Papain-like_cys_pep_sf"/>
</dbReference>
<dbReference type="Pfam" id="PF19127">
    <property type="entry name" value="Choline_bind_3"/>
    <property type="match status" value="2"/>
</dbReference>
<evidence type="ECO:0000256" key="4">
    <source>
        <dbReference type="ARBA" id="ARBA00022801"/>
    </source>
</evidence>
<dbReference type="Pfam" id="PF00877">
    <property type="entry name" value="NLPC_P60"/>
    <property type="match status" value="1"/>
</dbReference>
<feature type="repeat" description="Cell wall-binding" evidence="6">
    <location>
        <begin position="152"/>
        <end position="171"/>
    </location>
</feature>
<evidence type="ECO:0000313" key="10">
    <source>
        <dbReference type="EMBL" id="KGJ54593.1"/>
    </source>
</evidence>
<dbReference type="PANTHER" id="PTHR47359:SF3">
    <property type="entry name" value="NLP_P60 DOMAIN-CONTAINING PROTEIN-RELATED"/>
    <property type="match status" value="1"/>
</dbReference>
<comment type="similarity">
    <text evidence="1">Belongs to the peptidase C40 family.</text>
</comment>
<evidence type="ECO:0000256" key="8">
    <source>
        <dbReference type="SAM" id="SignalP"/>
    </source>
</evidence>
<keyword evidence="4" id="KW-0378">Hydrolase</keyword>
<dbReference type="EMBL" id="JQIF01000014">
    <property type="protein sequence ID" value="KGJ54593.1"/>
    <property type="molecule type" value="Genomic_DNA"/>
</dbReference>
<gene>
    <name evidence="10" type="ORF">CIAN88_02920</name>
</gene>
<evidence type="ECO:0000256" key="3">
    <source>
        <dbReference type="ARBA" id="ARBA00022737"/>
    </source>
</evidence>
<comment type="caution">
    <text evidence="10">The sequence shown here is derived from an EMBL/GenBank/DDBJ whole genome shotgun (WGS) entry which is preliminary data.</text>
</comment>
<dbReference type="AlphaFoldDB" id="A0A099ICB4"/>
<dbReference type="InterPro" id="IPR051794">
    <property type="entry name" value="PG_Endopeptidase_C40"/>
</dbReference>
<feature type="compositionally biased region" description="Low complexity" evidence="7">
    <location>
        <begin position="273"/>
        <end position="294"/>
    </location>
</feature>
<keyword evidence="2" id="KW-0645">Protease</keyword>
<evidence type="ECO:0000313" key="11">
    <source>
        <dbReference type="Proteomes" id="UP000030008"/>
    </source>
</evidence>
<dbReference type="GO" id="GO:0008234">
    <property type="term" value="F:cysteine-type peptidase activity"/>
    <property type="evidence" value="ECO:0007669"/>
    <property type="project" value="UniProtKB-KW"/>
</dbReference>
<dbReference type="PROSITE" id="PS51170">
    <property type="entry name" value="CW"/>
    <property type="match status" value="2"/>
</dbReference>
<feature type="region of interest" description="Disordered" evidence="7">
    <location>
        <begin position="251"/>
        <end position="294"/>
    </location>
</feature>
<dbReference type="GO" id="GO:0006508">
    <property type="term" value="P:proteolysis"/>
    <property type="evidence" value="ECO:0007669"/>
    <property type="project" value="UniProtKB-KW"/>
</dbReference>
<organism evidence="10 11">
    <name type="scientific">Clostridium innocuum</name>
    <dbReference type="NCBI Taxonomy" id="1522"/>
    <lineage>
        <taxon>Bacteria</taxon>
        <taxon>Bacillati</taxon>
        <taxon>Bacillota</taxon>
        <taxon>Clostridia</taxon>
        <taxon>Eubacteriales</taxon>
        <taxon>Clostridiaceae</taxon>
        <taxon>Clostridium</taxon>
    </lineage>
</organism>
<keyword evidence="8" id="KW-0732">Signal</keyword>
<keyword evidence="5" id="KW-0788">Thiol protease</keyword>
<dbReference type="InterPro" id="IPR018337">
    <property type="entry name" value="Cell_wall/Cho-bd_repeat"/>
</dbReference>
<dbReference type="Gene3D" id="2.10.270.10">
    <property type="entry name" value="Cholin Binding"/>
    <property type="match status" value="2"/>
</dbReference>
<dbReference type="RefSeq" id="WP_044903996.1">
    <property type="nucleotide sequence ID" value="NZ_JQIF01000014.1"/>
</dbReference>